<evidence type="ECO:0000313" key="2">
    <source>
        <dbReference type="EMBL" id="ALE38070.1"/>
    </source>
</evidence>
<reference evidence="2 3" key="1">
    <citation type="journal article" date="2015" name="Genome Announc.">
        <title>Whole-Genome Sequence of Leptospira interrogans Serovar Hardjo Subtype Hardjoprajitno Strain Norma, Isolated from Cattle in a Leptospirosis Outbreak in Brazil.</title>
        <authorList>
            <person name="Cosate M.R."/>
            <person name="Soares S.C."/>
            <person name="Mendes T.A."/>
            <person name="Raittz R.T."/>
            <person name="Moreira E.C."/>
            <person name="Leite R."/>
            <person name="Fernandes G.R."/>
            <person name="Haddad J.P."/>
            <person name="Ortega J.M."/>
        </authorList>
    </citation>
    <scope>NUCLEOTIDE SEQUENCE [LARGE SCALE GENOMIC DNA]</scope>
    <source>
        <strain evidence="2 3">Norma</strain>
    </source>
</reference>
<organism evidence="2">
    <name type="scientific">Leptospira interrogans serovar Hardjo str. Norma</name>
    <dbReference type="NCBI Taxonomy" id="1279460"/>
    <lineage>
        <taxon>Bacteria</taxon>
        <taxon>Pseudomonadati</taxon>
        <taxon>Spirochaetota</taxon>
        <taxon>Spirochaetia</taxon>
        <taxon>Leptospirales</taxon>
        <taxon>Leptospiraceae</taxon>
        <taxon>Leptospira</taxon>
    </lineage>
</organism>
<evidence type="ECO:0000256" key="1">
    <source>
        <dbReference type="SAM" id="Phobius"/>
    </source>
</evidence>
<keyword evidence="1" id="KW-1133">Transmembrane helix</keyword>
<dbReference type="AlphaFoldDB" id="A0A0M4MRU7"/>
<gene>
    <name evidence="2" type="ORF">G436_0855</name>
</gene>
<dbReference type="Proteomes" id="UP000056502">
    <property type="component" value="Chromosome I"/>
</dbReference>
<protein>
    <submittedName>
        <fullName evidence="2">Uncharacterized protein</fullName>
    </submittedName>
</protein>
<keyword evidence="1" id="KW-0812">Transmembrane</keyword>
<proteinExistence type="predicted"/>
<feature type="transmembrane region" description="Helical" evidence="1">
    <location>
        <begin position="12"/>
        <end position="32"/>
    </location>
</feature>
<accession>A0A0M4MRU7</accession>
<name>A0A0M4MRU7_LEPIR</name>
<dbReference type="EMBL" id="CP012603">
    <property type="protein sequence ID" value="ALE38070.1"/>
    <property type="molecule type" value="Genomic_DNA"/>
</dbReference>
<evidence type="ECO:0000313" key="3">
    <source>
        <dbReference type="Proteomes" id="UP000056502"/>
    </source>
</evidence>
<sequence>MRQFNKTIVTYRFWKFGFQILFYFYFTYSASVSSARKISNVM</sequence>
<keyword evidence="1" id="KW-0472">Membrane</keyword>
<dbReference type="PATRIC" id="fig|1279460.3.peg.864"/>